<reference evidence="2 3" key="1">
    <citation type="submission" date="2018-05" db="EMBL/GenBank/DDBJ databases">
        <title>complete genome sequence of Aquabacterium olei NBRC 110486.</title>
        <authorList>
            <person name="Tang B."/>
            <person name="Chang J."/>
            <person name="Zhang L."/>
            <person name="Yang H."/>
        </authorList>
    </citation>
    <scope>NUCLEOTIDE SEQUENCE [LARGE SCALE GENOMIC DNA]</scope>
    <source>
        <strain evidence="2 3">NBRC 110486</strain>
    </source>
</reference>
<organism evidence="2 3">
    <name type="scientific">Aquabacterium olei</name>
    <dbReference type="NCBI Taxonomy" id="1296669"/>
    <lineage>
        <taxon>Bacteria</taxon>
        <taxon>Pseudomonadati</taxon>
        <taxon>Pseudomonadota</taxon>
        <taxon>Betaproteobacteria</taxon>
        <taxon>Burkholderiales</taxon>
        <taxon>Aquabacterium</taxon>
    </lineage>
</organism>
<sequence length="271" mass="29199">MTPVERSGLRQKLGRLCPWPLPALATWGGAWALALALKGASAPSWAFLGLPAAAGALIALWPAVAATPWRRVFVAAGFPLSVIALGQGAGLPGWLWLLPLAVLLLAYPVNAWRDAPVFPTPRGALKDLAACAPLADPQGRVLDAGCGLGDGLRELRAAYPAARIEGVEWSWLWWAVAALRCRFARVRRGDMWADDWAGCALLYLFQRPETMPRAMAKARAEMPAGSWFVSLEFEARDEAGRAWAPHACLALPGGRPVWVYRIADGRQPVAP</sequence>
<keyword evidence="3" id="KW-1185">Reference proteome</keyword>
<name>A0A2U8FY55_9BURK</name>
<evidence type="ECO:0000313" key="3">
    <source>
        <dbReference type="Proteomes" id="UP000244892"/>
    </source>
</evidence>
<dbReference type="OrthoDB" id="5611641at2"/>
<evidence type="ECO:0000256" key="1">
    <source>
        <dbReference type="SAM" id="Phobius"/>
    </source>
</evidence>
<keyword evidence="2" id="KW-0808">Transferase</keyword>
<feature type="transmembrane region" description="Helical" evidence="1">
    <location>
        <begin position="21"/>
        <end position="39"/>
    </location>
</feature>
<protein>
    <submittedName>
        <fullName evidence="2">Methyltransferase type 12</fullName>
    </submittedName>
</protein>
<dbReference type="EMBL" id="CP029210">
    <property type="protein sequence ID" value="AWI55364.1"/>
    <property type="molecule type" value="Genomic_DNA"/>
</dbReference>
<dbReference type="KEGG" id="aon:DEH84_17245"/>
<accession>A0A2U8FY55</accession>
<dbReference type="Proteomes" id="UP000244892">
    <property type="component" value="Chromosome"/>
</dbReference>
<dbReference type="GO" id="GO:0032259">
    <property type="term" value="P:methylation"/>
    <property type="evidence" value="ECO:0007669"/>
    <property type="project" value="UniProtKB-KW"/>
</dbReference>
<dbReference type="SUPFAM" id="SSF53335">
    <property type="entry name" value="S-adenosyl-L-methionine-dependent methyltransferases"/>
    <property type="match status" value="1"/>
</dbReference>
<keyword evidence="1" id="KW-1133">Transmembrane helix</keyword>
<keyword evidence="1" id="KW-0812">Transmembrane</keyword>
<proteinExistence type="predicted"/>
<evidence type="ECO:0000313" key="2">
    <source>
        <dbReference type="EMBL" id="AWI55364.1"/>
    </source>
</evidence>
<keyword evidence="2" id="KW-0489">Methyltransferase</keyword>
<dbReference type="InterPro" id="IPR029063">
    <property type="entry name" value="SAM-dependent_MTases_sf"/>
</dbReference>
<feature type="transmembrane region" description="Helical" evidence="1">
    <location>
        <begin position="72"/>
        <end position="88"/>
    </location>
</feature>
<dbReference type="AlphaFoldDB" id="A0A2U8FY55"/>
<feature type="transmembrane region" description="Helical" evidence="1">
    <location>
        <begin position="45"/>
        <end position="65"/>
    </location>
</feature>
<gene>
    <name evidence="2" type="ORF">DEH84_17245</name>
</gene>
<dbReference type="Gene3D" id="3.40.50.150">
    <property type="entry name" value="Vaccinia Virus protein VP39"/>
    <property type="match status" value="1"/>
</dbReference>
<keyword evidence="1" id="KW-0472">Membrane</keyword>
<dbReference type="RefSeq" id="WP_109038478.1">
    <property type="nucleotide sequence ID" value="NZ_CP029210.1"/>
</dbReference>
<dbReference type="GO" id="GO:0008168">
    <property type="term" value="F:methyltransferase activity"/>
    <property type="evidence" value="ECO:0007669"/>
    <property type="project" value="UniProtKB-KW"/>
</dbReference>